<dbReference type="InParanoid" id="A0A6P7NIQ5"/>
<dbReference type="Proteomes" id="UP000515150">
    <property type="component" value="Chromosome 9"/>
</dbReference>
<evidence type="ECO:0000256" key="7">
    <source>
        <dbReference type="ARBA" id="ARBA00022729"/>
    </source>
</evidence>
<evidence type="ECO:0000259" key="14">
    <source>
        <dbReference type="PROSITE" id="PS51362"/>
    </source>
</evidence>
<evidence type="ECO:0000256" key="11">
    <source>
        <dbReference type="RuleBase" id="RU000354"/>
    </source>
</evidence>
<dbReference type="AlphaFoldDB" id="A0A6P7NIQ5"/>
<evidence type="ECO:0000256" key="9">
    <source>
        <dbReference type="ARBA" id="ARBA00023157"/>
    </source>
</evidence>
<feature type="compositionally biased region" description="Basic residues" evidence="12">
    <location>
        <begin position="323"/>
        <end position="336"/>
    </location>
</feature>
<feature type="signal peptide" evidence="13">
    <location>
        <begin position="1"/>
        <end position="21"/>
    </location>
</feature>
<dbReference type="GO" id="GO:0008083">
    <property type="term" value="F:growth factor activity"/>
    <property type="evidence" value="ECO:0007669"/>
    <property type="project" value="UniProtKB-KW"/>
</dbReference>
<gene>
    <name evidence="16" type="primary">bmp3</name>
</gene>
<dbReference type="PANTHER" id="PTHR11848:SF144">
    <property type="entry name" value="BONE MORPHOGENETIC PROTEIN 3"/>
    <property type="match status" value="1"/>
</dbReference>
<evidence type="ECO:0000256" key="13">
    <source>
        <dbReference type="SAM" id="SignalP"/>
    </source>
</evidence>
<keyword evidence="6" id="KW-0165">Cleavage on pair of basic residues</keyword>
<dbReference type="Pfam" id="PF00019">
    <property type="entry name" value="TGF_beta"/>
    <property type="match status" value="1"/>
</dbReference>
<dbReference type="PROSITE" id="PS00250">
    <property type="entry name" value="TGF_BETA_1"/>
    <property type="match status" value="1"/>
</dbReference>
<dbReference type="GeneID" id="114863077"/>
<keyword evidence="8 11" id="KW-0339">Growth factor</keyword>
<feature type="chain" id="PRO_5027595671" description="Bone morphogenetic protein 3" evidence="13">
    <location>
        <begin position="22"/>
        <end position="463"/>
    </location>
</feature>
<reference evidence="16" key="1">
    <citation type="submission" date="2025-08" db="UniProtKB">
        <authorList>
            <consortium name="RefSeq"/>
        </authorList>
    </citation>
    <scope>IDENTIFICATION</scope>
</reference>
<feature type="region of interest" description="Disordered" evidence="12">
    <location>
        <begin position="249"/>
        <end position="336"/>
    </location>
</feature>
<evidence type="ECO:0000256" key="2">
    <source>
        <dbReference type="ARBA" id="ARBA00006656"/>
    </source>
</evidence>
<dbReference type="KEGG" id="bspl:114863077"/>
<dbReference type="RefSeq" id="XP_029019746.1">
    <property type="nucleotide sequence ID" value="XM_029163913.3"/>
</dbReference>
<evidence type="ECO:0000256" key="8">
    <source>
        <dbReference type="ARBA" id="ARBA00023030"/>
    </source>
</evidence>
<dbReference type="InterPro" id="IPR017948">
    <property type="entry name" value="TGFb_CS"/>
</dbReference>
<evidence type="ECO:0000256" key="1">
    <source>
        <dbReference type="ARBA" id="ARBA00004613"/>
    </source>
</evidence>
<sequence length="463" mass="52544">MARRPWSAAVMLYGWTYLCVASCAMLKADTFPERRHLDFTHSLDKKHHVKELQDLLLQDTMTEHMQMLYTKYNRAGFPFKDGNTVRSFKAHRGTINKKPLQIFNLTSLAKSEDVLSATLHYYTGGLQNSTQGCSRPRSRARHGPRGLGHIHMLIWSFGSGDDDMRTLGRVQINVSTLHKDFKSWQWKDITHAVNQAKRHRELLIGIDVASQGPRPWNTLLCQRPPYILVYANDSAISEPESVVATLQRHSVGGDGSPRGPQEPGPRGRSDGTAAQQKPPRSRRSVGVLLPLQNNELPGPEYPYEAAAWDQPGPYQPPEDKPPRRPRKKPRKNPRHKMPLLQFDEQTLKKARKKQWNEPRNCARRYLKVDFADIGWSEWIISPKSFDAYYCSGSCQFPMPKALRPSNHATIQSIVRAVGVVPGVPEPCCVPEKMSSLSILFFDEDKNVVLKVYPNMTVDSCACR</sequence>
<dbReference type="GO" id="GO:0005125">
    <property type="term" value="F:cytokine activity"/>
    <property type="evidence" value="ECO:0007669"/>
    <property type="project" value="UniProtKB-KW"/>
</dbReference>
<dbReference type="CTD" id="651"/>
<dbReference type="CDD" id="cd19393">
    <property type="entry name" value="TGF_beta_BMP3"/>
    <property type="match status" value="1"/>
</dbReference>
<dbReference type="SUPFAM" id="SSF57501">
    <property type="entry name" value="Cystine-knot cytokines"/>
    <property type="match status" value="1"/>
</dbReference>
<dbReference type="FunFam" id="2.10.90.10:FF:000008">
    <property type="entry name" value="Bone morphogenetic protein 3"/>
    <property type="match status" value="1"/>
</dbReference>
<evidence type="ECO:0000313" key="16">
    <source>
        <dbReference type="RefSeq" id="XP_029019746.1"/>
    </source>
</evidence>
<evidence type="ECO:0000256" key="5">
    <source>
        <dbReference type="ARBA" id="ARBA00022525"/>
    </source>
</evidence>
<evidence type="ECO:0000256" key="4">
    <source>
        <dbReference type="ARBA" id="ARBA00022514"/>
    </source>
</evidence>
<evidence type="ECO:0000256" key="3">
    <source>
        <dbReference type="ARBA" id="ARBA00013361"/>
    </source>
</evidence>
<evidence type="ECO:0000256" key="12">
    <source>
        <dbReference type="SAM" id="MobiDB-lite"/>
    </source>
</evidence>
<keyword evidence="4" id="KW-0202">Cytokine</keyword>
<dbReference type="PANTHER" id="PTHR11848">
    <property type="entry name" value="TGF-BETA FAMILY"/>
    <property type="match status" value="1"/>
</dbReference>
<evidence type="ECO:0000313" key="15">
    <source>
        <dbReference type="Proteomes" id="UP000515150"/>
    </source>
</evidence>
<dbReference type="GO" id="GO:0005615">
    <property type="term" value="C:extracellular space"/>
    <property type="evidence" value="ECO:0007669"/>
    <property type="project" value="UniProtKB-KW"/>
</dbReference>
<dbReference type="PROSITE" id="PS51362">
    <property type="entry name" value="TGF_BETA_2"/>
    <property type="match status" value="1"/>
</dbReference>
<dbReference type="InterPro" id="IPR015615">
    <property type="entry name" value="TGF-beta-rel"/>
</dbReference>
<protein>
    <recommendedName>
        <fullName evidence="3">Bone morphogenetic protein 3</fullName>
    </recommendedName>
</protein>
<accession>A0A6P7NIQ5</accession>
<proteinExistence type="inferred from homology"/>
<evidence type="ECO:0000256" key="10">
    <source>
        <dbReference type="ARBA" id="ARBA00023180"/>
    </source>
</evidence>
<feature type="compositionally biased region" description="Low complexity" evidence="12">
    <location>
        <begin position="257"/>
        <end position="266"/>
    </location>
</feature>
<feature type="domain" description="TGF-beta family profile" evidence="14">
    <location>
        <begin position="351"/>
        <end position="463"/>
    </location>
</feature>
<organism evidence="15 16">
    <name type="scientific">Betta splendens</name>
    <name type="common">Siamese fighting fish</name>
    <dbReference type="NCBI Taxonomy" id="158456"/>
    <lineage>
        <taxon>Eukaryota</taxon>
        <taxon>Metazoa</taxon>
        <taxon>Chordata</taxon>
        <taxon>Craniata</taxon>
        <taxon>Vertebrata</taxon>
        <taxon>Euteleostomi</taxon>
        <taxon>Actinopterygii</taxon>
        <taxon>Neopterygii</taxon>
        <taxon>Teleostei</taxon>
        <taxon>Neoteleostei</taxon>
        <taxon>Acanthomorphata</taxon>
        <taxon>Anabantaria</taxon>
        <taxon>Anabantiformes</taxon>
        <taxon>Anabantoidei</taxon>
        <taxon>Osphronemidae</taxon>
        <taxon>Betta</taxon>
    </lineage>
</organism>
<name>A0A6P7NIQ5_BETSP</name>
<dbReference type="SMART" id="SM00204">
    <property type="entry name" value="TGFB"/>
    <property type="match status" value="1"/>
</dbReference>
<dbReference type="InterPro" id="IPR029034">
    <property type="entry name" value="Cystine-knot_cytokine"/>
</dbReference>
<comment type="subcellular location">
    <subcellularLocation>
        <location evidence="1">Secreted</location>
    </subcellularLocation>
</comment>
<dbReference type="Gene3D" id="2.10.90.10">
    <property type="entry name" value="Cystine-knot cytokines"/>
    <property type="match status" value="1"/>
</dbReference>
<keyword evidence="10" id="KW-0325">Glycoprotein</keyword>
<dbReference type="InterPro" id="IPR001839">
    <property type="entry name" value="TGF-b_C"/>
</dbReference>
<evidence type="ECO:0000256" key="6">
    <source>
        <dbReference type="ARBA" id="ARBA00022685"/>
    </source>
</evidence>
<comment type="similarity">
    <text evidence="2 11">Belongs to the TGF-beta family.</text>
</comment>
<keyword evidence="15" id="KW-1185">Reference proteome</keyword>
<keyword evidence="7 13" id="KW-0732">Signal</keyword>
<keyword evidence="5" id="KW-0964">Secreted</keyword>
<dbReference type="OrthoDB" id="5987191at2759"/>
<keyword evidence="9" id="KW-1015">Disulfide bond</keyword>